<evidence type="ECO:0000256" key="1">
    <source>
        <dbReference type="SAM" id="Phobius"/>
    </source>
</evidence>
<dbReference type="RefSeq" id="WP_133795086.1">
    <property type="nucleotide sequence ID" value="NZ_SOCA01000003.1"/>
</dbReference>
<organism evidence="2 3">
    <name type="scientific">Prosthecobacter fusiformis</name>
    <dbReference type="NCBI Taxonomy" id="48464"/>
    <lineage>
        <taxon>Bacteria</taxon>
        <taxon>Pseudomonadati</taxon>
        <taxon>Verrucomicrobiota</taxon>
        <taxon>Verrucomicrobiia</taxon>
        <taxon>Verrucomicrobiales</taxon>
        <taxon>Verrucomicrobiaceae</taxon>
        <taxon>Prosthecobacter</taxon>
    </lineage>
</organism>
<dbReference type="Proteomes" id="UP000295662">
    <property type="component" value="Unassembled WGS sequence"/>
</dbReference>
<keyword evidence="1" id="KW-1133">Transmembrane helix</keyword>
<reference evidence="2 3" key="1">
    <citation type="submission" date="2019-03" db="EMBL/GenBank/DDBJ databases">
        <title>Genomic Encyclopedia of Archaeal and Bacterial Type Strains, Phase II (KMG-II): from individual species to whole genera.</title>
        <authorList>
            <person name="Goeker M."/>
        </authorList>
    </citation>
    <scope>NUCLEOTIDE SEQUENCE [LARGE SCALE GENOMIC DNA]</scope>
    <source>
        <strain evidence="2 3">ATCC 25309</strain>
    </source>
</reference>
<gene>
    <name evidence="2" type="ORF">EI77_02000</name>
</gene>
<feature type="transmembrane region" description="Helical" evidence="1">
    <location>
        <begin position="224"/>
        <end position="245"/>
    </location>
</feature>
<proteinExistence type="predicted"/>
<keyword evidence="1" id="KW-0812">Transmembrane</keyword>
<accession>A0A4R7RYE2</accession>
<keyword evidence="3" id="KW-1185">Reference proteome</keyword>
<keyword evidence="1" id="KW-0472">Membrane</keyword>
<evidence type="ECO:0000313" key="2">
    <source>
        <dbReference type="EMBL" id="TDU70882.1"/>
    </source>
</evidence>
<comment type="caution">
    <text evidence="2">The sequence shown here is derived from an EMBL/GenBank/DDBJ whole genome shotgun (WGS) entry which is preliminary data.</text>
</comment>
<dbReference type="EMBL" id="SOCA01000003">
    <property type="protein sequence ID" value="TDU70882.1"/>
    <property type="molecule type" value="Genomic_DNA"/>
</dbReference>
<dbReference type="AlphaFoldDB" id="A0A4R7RYE2"/>
<name>A0A4R7RYE2_9BACT</name>
<protein>
    <submittedName>
        <fullName evidence="2">Uncharacterized protein</fullName>
    </submittedName>
</protein>
<evidence type="ECO:0000313" key="3">
    <source>
        <dbReference type="Proteomes" id="UP000295662"/>
    </source>
</evidence>
<feature type="transmembrane region" description="Helical" evidence="1">
    <location>
        <begin position="392"/>
        <end position="413"/>
    </location>
</feature>
<sequence>MLNITDPCELKAADIYRQARTVASKTSRSTDSHWYRVPEELPWQWHLWFDGGREVCSATFSKQHNRWQPGPTLPLANLTTGEGVNEVMGELMSSRYFQDKPKALGVILHVADEFALAEIAQVGEAVGEAGDDFQILRYNLIDDPREVLADREVSTEANSWRLLPFWGATAGQPRCTAVTLSRSREAFLQTLLSCAEDLRIPVRTAVTNAAVESLASLPLLRPDMAGGCLVAFAFYKFTAVFAIGLSGELQTVRSLSHRGGSPVPTAYGDILWNMALGAELDTPKVLLVSAQASVLQAAAQELEMYSLTRQVIEFETLNLSEHPALTGIPGFRPEFLIYDTAAVEQVRTGKTKLAQSNTFKALWSSWARQSFMDTARLDNLYPSQRDLRMLRFSSWLVALLAFSLLTTAGYGTYSLFSAMNHPSWELSPEAMKQTQSKHTKLLEEKKQIDATERLLLPRSRGWVTLEFLFQLFPEDSGVRLESFQYTAEAARPPAKKAKAKPADATGLVRTWELKGLVKPKAMELLSTLNSQRGLSALFDRVAEATGDSSYRPDPSRQLTVTLTQGRNPRFDAQAGPGDVARDPSQAFPFNFEATVSQVLTEKDELSLPLDKPF</sequence>
<dbReference type="OrthoDB" id="176466at2"/>